<evidence type="ECO:0000256" key="12">
    <source>
        <dbReference type="ARBA" id="ARBA00023136"/>
    </source>
</evidence>
<evidence type="ECO:0000256" key="7">
    <source>
        <dbReference type="ARBA" id="ARBA00022824"/>
    </source>
</evidence>
<dbReference type="AlphaFoldDB" id="A0A0K0LBD3"/>
<dbReference type="GO" id="GO:0005506">
    <property type="term" value="F:iron ion binding"/>
    <property type="evidence" value="ECO:0007669"/>
    <property type="project" value="InterPro"/>
</dbReference>
<evidence type="ECO:0000256" key="3">
    <source>
        <dbReference type="ARBA" id="ARBA00004406"/>
    </source>
</evidence>
<dbReference type="PRINTS" id="PR00463">
    <property type="entry name" value="EP450I"/>
</dbReference>
<dbReference type="InterPro" id="IPR050196">
    <property type="entry name" value="Cytochrome_P450_Monoox"/>
</dbReference>
<evidence type="ECO:0000256" key="1">
    <source>
        <dbReference type="ARBA" id="ARBA00001971"/>
    </source>
</evidence>
<evidence type="ECO:0000256" key="9">
    <source>
        <dbReference type="ARBA" id="ARBA00023002"/>
    </source>
</evidence>
<dbReference type="Gene3D" id="1.10.630.10">
    <property type="entry name" value="Cytochrome P450"/>
    <property type="match status" value="1"/>
</dbReference>
<dbReference type="PROSITE" id="PS00086">
    <property type="entry name" value="CYTOCHROME_P450"/>
    <property type="match status" value="1"/>
</dbReference>
<evidence type="ECO:0000256" key="5">
    <source>
        <dbReference type="ARBA" id="ARBA00022617"/>
    </source>
</evidence>
<dbReference type="InterPro" id="IPR001128">
    <property type="entry name" value="Cyt_P450"/>
</dbReference>
<evidence type="ECO:0000256" key="10">
    <source>
        <dbReference type="ARBA" id="ARBA00023004"/>
    </source>
</evidence>
<evidence type="ECO:0000256" key="13">
    <source>
        <dbReference type="PIRSR" id="PIRSR602401-1"/>
    </source>
</evidence>
<evidence type="ECO:0000256" key="15">
    <source>
        <dbReference type="SAM" id="Phobius"/>
    </source>
</evidence>
<dbReference type="PANTHER" id="PTHR24291">
    <property type="entry name" value="CYTOCHROME P450 FAMILY 4"/>
    <property type="match status" value="1"/>
</dbReference>
<dbReference type="EMBL" id="KM217056">
    <property type="protein sequence ID" value="AIW80019.1"/>
    <property type="molecule type" value="mRNA"/>
</dbReference>
<dbReference type="InterPro" id="IPR036396">
    <property type="entry name" value="Cyt_P450_sf"/>
</dbReference>
<evidence type="ECO:0000256" key="2">
    <source>
        <dbReference type="ARBA" id="ARBA00004174"/>
    </source>
</evidence>
<dbReference type="Pfam" id="PF00067">
    <property type="entry name" value="p450"/>
    <property type="match status" value="1"/>
</dbReference>
<feature type="transmembrane region" description="Helical" evidence="15">
    <location>
        <begin position="6"/>
        <end position="23"/>
    </location>
</feature>
<dbReference type="GO" id="GO:0004497">
    <property type="term" value="F:monooxygenase activity"/>
    <property type="evidence" value="ECO:0007669"/>
    <property type="project" value="UniProtKB-KW"/>
</dbReference>
<dbReference type="GO" id="GO:0020037">
    <property type="term" value="F:heme binding"/>
    <property type="evidence" value="ECO:0007669"/>
    <property type="project" value="InterPro"/>
</dbReference>
<dbReference type="InterPro" id="IPR002401">
    <property type="entry name" value="Cyt_P450_E_grp-I"/>
</dbReference>
<organism evidence="16">
    <name type="scientific">Nilaparvata lugens</name>
    <name type="common">Brown planthopper</name>
    <dbReference type="NCBI Taxonomy" id="108931"/>
    <lineage>
        <taxon>Eukaryota</taxon>
        <taxon>Metazoa</taxon>
        <taxon>Ecdysozoa</taxon>
        <taxon>Arthropoda</taxon>
        <taxon>Hexapoda</taxon>
        <taxon>Insecta</taxon>
        <taxon>Pterygota</taxon>
        <taxon>Neoptera</taxon>
        <taxon>Paraneoptera</taxon>
        <taxon>Hemiptera</taxon>
        <taxon>Auchenorrhyncha</taxon>
        <taxon>Fulgoroidea</taxon>
        <taxon>Delphacidae</taxon>
        <taxon>Delphacinae</taxon>
        <taxon>Nilaparvata</taxon>
    </lineage>
</organism>
<evidence type="ECO:0000313" key="16">
    <source>
        <dbReference type="EMBL" id="AIW80018.1"/>
    </source>
</evidence>
<evidence type="ECO:0000256" key="6">
    <source>
        <dbReference type="ARBA" id="ARBA00022723"/>
    </source>
</evidence>
<dbReference type="PANTHER" id="PTHR24291:SF189">
    <property type="entry name" value="CYTOCHROME P450 4C3-RELATED"/>
    <property type="match status" value="1"/>
</dbReference>
<evidence type="ECO:0000256" key="11">
    <source>
        <dbReference type="ARBA" id="ARBA00023033"/>
    </source>
</evidence>
<keyword evidence="15" id="KW-1133">Transmembrane helix</keyword>
<keyword evidence="15" id="KW-0812">Transmembrane</keyword>
<accession>A0A0K0LBD3</accession>
<protein>
    <submittedName>
        <fullName evidence="16">Cytochrome P450 CYP425A1</fullName>
    </submittedName>
</protein>
<evidence type="ECO:0000256" key="8">
    <source>
        <dbReference type="ARBA" id="ARBA00022848"/>
    </source>
</evidence>
<keyword evidence="9 14" id="KW-0560">Oxidoreductase</keyword>
<keyword evidence="6 13" id="KW-0479">Metal-binding</keyword>
<keyword evidence="10 13" id="KW-0408">Iron</keyword>
<name>A0A0K0LBD3_NILLU</name>
<keyword evidence="12 15" id="KW-0472">Membrane</keyword>
<dbReference type="GO" id="GO:0005789">
    <property type="term" value="C:endoplasmic reticulum membrane"/>
    <property type="evidence" value="ECO:0007669"/>
    <property type="project" value="UniProtKB-SubCell"/>
</dbReference>
<dbReference type="EMBL" id="KM217055">
    <property type="protein sequence ID" value="AIW80018.1"/>
    <property type="molecule type" value="mRNA"/>
</dbReference>
<keyword evidence="8" id="KW-0492">Microsome</keyword>
<dbReference type="PRINTS" id="PR00385">
    <property type="entry name" value="P450"/>
</dbReference>
<evidence type="ECO:0000256" key="4">
    <source>
        <dbReference type="ARBA" id="ARBA00010617"/>
    </source>
</evidence>
<keyword evidence="11 14" id="KW-0503">Monooxygenase</keyword>
<comment type="similarity">
    <text evidence="4 14">Belongs to the cytochrome P450 family.</text>
</comment>
<dbReference type="SUPFAM" id="SSF48264">
    <property type="entry name" value="Cytochrome P450"/>
    <property type="match status" value="1"/>
</dbReference>
<dbReference type="GO" id="GO:0016705">
    <property type="term" value="F:oxidoreductase activity, acting on paired donors, with incorporation or reduction of molecular oxygen"/>
    <property type="evidence" value="ECO:0007669"/>
    <property type="project" value="InterPro"/>
</dbReference>
<reference evidence="16" key="1">
    <citation type="submission" date="2014-07" db="EMBL/GenBank/DDBJ databases">
        <title>A systematic study of Ichneumonosoma Meijere, Pelmatops Enderlein, Pseudopelmatops Shiraki and Soita Walker (Diptera: Tephritidae).</title>
        <authorList>
            <person name="Chen X.-L."/>
            <person name="Norrbom A."/>
            <person name="Zhu C.-D."/>
        </authorList>
    </citation>
    <scope>NUCLEOTIDE SEQUENCE</scope>
</reference>
<proteinExistence type="evidence at transcript level"/>
<comment type="cofactor">
    <cofactor evidence="1 13">
        <name>heme</name>
        <dbReference type="ChEBI" id="CHEBI:30413"/>
    </cofactor>
</comment>
<evidence type="ECO:0000256" key="14">
    <source>
        <dbReference type="RuleBase" id="RU000461"/>
    </source>
</evidence>
<feature type="binding site" description="axial binding residue" evidence="13">
    <location>
        <position position="453"/>
    </location>
    <ligand>
        <name>heme</name>
        <dbReference type="ChEBI" id="CHEBI:30413"/>
    </ligand>
    <ligandPart>
        <name>Fe</name>
        <dbReference type="ChEBI" id="CHEBI:18248"/>
    </ligandPart>
</feature>
<keyword evidence="5 13" id="KW-0349">Heme</keyword>
<sequence length="513" mass="59765">MGIVLEYLIITTLISLIAFFINYKKKRRHMEELASQLPGPRCLPIVGNLFYFMGTTHTEFIERIGEIGNAYRQQKPFRLWLGNELVIGINEPKDFEVLFSNAKIIDKGPLFSFFQERSAGAFTTSGEIWRKYRRVAIKMFHSNLMEKYVDVFNEQGKKLTNYLSQKSPQETFNVAVPLMRCTLDSICRTAFGTHMELQSNPDVTFPDDLTISSEMIVERIYKPWLHPDIVFNWTTLGKETSKRVKRIHDFTINVIKKRRTENLKRSEMQDNEEDFEDNIKNPNLKLYIDYVIEASENKKGANDLECAKEALDVIIGGADTSAITDSYILVFLGMYKKWQDIVHKEIDDLFDGSDRDLTMADIGRLENLEMIIKEVLRLYTAPHTLRKLSEDVKLDDCTLPAGASLYLCYYNVHRDPRFWTHPNDFYPEHFLLENISKRPKYSYIPFSYGPRSCPGSKYGIMSIKIMMSHILRRFDVECDLKLDDMRFKPGLMLELEGGYPIRLIPRVHKIQQT</sequence>
<comment type="subcellular location">
    <subcellularLocation>
        <location evidence="3">Endoplasmic reticulum membrane</location>
        <topology evidence="3">Peripheral membrane protein</topology>
    </subcellularLocation>
    <subcellularLocation>
        <location evidence="2">Microsome membrane</location>
        <topology evidence="2">Peripheral membrane protein</topology>
    </subcellularLocation>
</comment>
<dbReference type="InterPro" id="IPR017972">
    <property type="entry name" value="Cyt_P450_CS"/>
</dbReference>
<keyword evidence="7" id="KW-0256">Endoplasmic reticulum</keyword>
<dbReference type="OrthoDB" id="6595226at2759"/>